<keyword evidence="2" id="KW-1185">Reference proteome</keyword>
<accession>A0A2V1H1T4</accession>
<organism evidence="1 2">
    <name type="scientific">Pelagibaculum spongiae</name>
    <dbReference type="NCBI Taxonomy" id="2080658"/>
    <lineage>
        <taxon>Bacteria</taxon>
        <taxon>Pseudomonadati</taxon>
        <taxon>Pseudomonadota</taxon>
        <taxon>Gammaproteobacteria</taxon>
        <taxon>Oceanospirillales</taxon>
        <taxon>Pelagibaculum</taxon>
    </lineage>
</organism>
<comment type="caution">
    <text evidence="1">The sequence shown here is derived from an EMBL/GenBank/DDBJ whole genome shotgun (WGS) entry which is preliminary data.</text>
</comment>
<gene>
    <name evidence="1" type="ORF">DC094_07360</name>
</gene>
<dbReference type="Proteomes" id="UP000244906">
    <property type="component" value="Unassembled WGS sequence"/>
</dbReference>
<evidence type="ECO:0000313" key="1">
    <source>
        <dbReference type="EMBL" id="PVZ70402.1"/>
    </source>
</evidence>
<dbReference type="AlphaFoldDB" id="A0A2V1H1T4"/>
<reference evidence="1 2" key="1">
    <citation type="submission" date="2018-04" db="EMBL/GenBank/DDBJ databases">
        <title>Thalassorhabdus spongiae gen. nov., sp. nov., isolated from a marine sponge in South-West Iceland.</title>
        <authorList>
            <person name="Knobloch S."/>
            <person name="Daussin A."/>
            <person name="Johannsson R."/>
            <person name="Marteinsson V.T."/>
        </authorList>
    </citation>
    <scope>NUCLEOTIDE SEQUENCE [LARGE SCALE GENOMIC DNA]</scope>
    <source>
        <strain evidence="1 2">Hp12</strain>
    </source>
</reference>
<proteinExistence type="predicted"/>
<protein>
    <submittedName>
        <fullName evidence="1">Uncharacterized protein</fullName>
    </submittedName>
</protein>
<sequence>MLLLDISRLVVVAVNKNSCIAKRVLYLGMPHLSQVSVDNFVVSLSASRQSLRKLLSAIVLTSSKKSDQKTYKRQTKSNRSF</sequence>
<dbReference type="EMBL" id="QDDL01000002">
    <property type="protein sequence ID" value="PVZ70402.1"/>
    <property type="molecule type" value="Genomic_DNA"/>
</dbReference>
<name>A0A2V1H1T4_9GAMM</name>
<evidence type="ECO:0000313" key="2">
    <source>
        <dbReference type="Proteomes" id="UP000244906"/>
    </source>
</evidence>